<feature type="chain" id="PRO_5033012003" evidence="1">
    <location>
        <begin position="40"/>
        <end position="291"/>
    </location>
</feature>
<dbReference type="InterPro" id="IPR006311">
    <property type="entry name" value="TAT_signal"/>
</dbReference>
<name>A0A840ZJ75_9HYPH</name>
<dbReference type="Gene3D" id="3.40.50.1820">
    <property type="entry name" value="alpha/beta hydrolase"/>
    <property type="match status" value="1"/>
</dbReference>
<reference evidence="3 4" key="1">
    <citation type="submission" date="2020-08" db="EMBL/GenBank/DDBJ databases">
        <title>Genomic Encyclopedia of Type Strains, Phase IV (KMG-IV): sequencing the most valuable type-strain genomes for metagenomic binning, comparative biology and taxonomic classification.</title>
        <authorList>
            <person name="Goeker M."/>
        </authorList>
    </citation>
    <scope>NUCLEOTIDE SEQUENCE [LARGE SCALE GENOMIC DNA]</scope>
    <source>
        <strain evidence="3 4">DSM 2163</strain>
    </source>
</reference>
<sequence length="291" mass="30703">MTDDVPHGSATARAEPGRRAFLKTSLGAGFALAVLPVSAATVTTPAEGLTVGEVTVPSLGVEIPAYRAMPASGGPFPIMLVVQEIFGVHEHIKDVCRRFAKLGYYAIAPDLFARQGDATKADIPTIRKEIVPKVPDAQVMDDLDATVAFAGLSGAADVKRLGITGFCWGGRIVWLYAAHTNTLKAGVAFYGILGGAASPPSELKPRNPVDIAADLKAPVLGLYAGQDDNIPMPIIEQMQKGLKDANGSSRIEVFPDAPHGFHADYRPTYREGPATEAWGKALAWFKANGVG</sequence>
<dbReference type="PROSITE" id="PS51318">
    <property type="entry name" value="TAT"/>
    <property type="match status" value="1"/>
</dbReference>
<protein>
    <submittedName>
        <fullName evidence="3">Carboxymethylenebutenolidase</fullName>
        <ecNumber evidence="3">3.1.1.45</ecNumber>
    </submittedName>
</protein>
<dbReference type="InterPro" id="IPR002925">
    <property type="entry name" value="Dienelactn_hydro"/>
</dbReference>
<keyword evidence="1" id="KW-0732">Signal</keyword>
<dbReference type="PANTHER" id="PTHR46623">
    <property type="entry name" value="CARBOXYMETHYLENEBUTENOLIDASE-RELATED"/>
    <property type="match status" value="1"/>
</dbReference>
<gene>
    <name evidence="3" type="ORF">HNR00_001591</name>
</gene>
<dbReference type="Pfam" id="PF01738">
    <property type="entry name" value="DLH"/>
    <property type="match status" value="1"/>
</dbReference>
<keyword evidence="3" id="KW-0378">Hydrolase</keyword>
<dbReference type="InterPro" id="IPR029058">
    <property type="entry name" value="AB_hydrolase_fold"/>
</dbReference>
<evidence type="ECO:0000259" key="2">
    <source>
        <dbReference type="Pfam" id="PF01738"/>
    </source>
</evidence>
<dbReference type="Proteomes" id="UP000583454">
    <property type="component" value="Unassembled WGS sequence"/>
</dbReference>
<organism evidence="3 4">
    <name type="scientific">Methylorubrum rhodinum</name>
    <dbReference type="NCBI Taxonomy" id="29428"/>
    <lineage>
        <taxon>Bacteria</taxon>
        <taxon>Pseudomonadati</taxon>
        <taxon>Pseudomonadota</taxon>
        <taxon>Alphaproteobacteria</taxon>
        <taxon>Hyphomicrobiales</taxon>
        <taxon>Methylobacteriaceae</taxon>
        <taxon>Methylorubrum</taxon>
    </lineage>
</organism>
<dbReference type="EMBL" id="JACHOP010000005">
    <property type="protein sequence ID" value="MBB5756883.1"/>
    <property type="molecule type" value="Genomic_DNA"/>
</dbReference>
<dbReference type="PANTHER" id="PTHR46623:SF6">
    <property type="entry name" value="ALPHA_BETA-HYDROLASES SUPERFAMILY PROTEIN"/>
    <property type="match status" value="1"/>
</dbReference>
<dbReference type="GO" id="GO:0008806">
    <property type="term" value="F:carboxymethylenebutenolidase activity"/>
    <property type="evidence" value="ECO:0007669"/>
    <property type="project" value="UniProtKB-EC"/>
</dbReference>
<feature type="signal peptide" evidence="1">
    <location>
        <begin position="1"/>
        <end position="39"/>
    </location>
</feature>
<feature type="domain" description="Dienelactone hydrolase" evidence="2">
    <location>
        <begin position="63"/>
        <end position="287"/>
    </location>
</feature>
<proteinExistence type="predicted"/>
<dbReference type="InterPro" id="IPR051049">
    <property type="entry name" value="Dienelactone_hydrolase-like"/>
</dbReference>
<dbReference type="SUPFAM" id="SSF53474">
    <property type="entry name" value="alpha/beta-Hydrolases"/>
    <property type="match status" value="1"/>
</dbReference>
<evidence type="ECO:0000313" key="4">
    <source>
        <dbReference type="Proteomes" id="UP000583454"/>
    </source>
</evidence>
<accession>A0A840ZJ75</accession>
<keyword evidence="4" id="KW-1185">Reference proteome</keyword>
<evidence type="ECO:0000256" key="1">
    <source>
        <dbReference type="SAM" id="SignalP"/>
    </source>
</evidence>
<dbReference type="AlphaFoldDB" id="A0A840ZJ75"/>
<comment type="caution">
    <text evidence="3">The sequence shown here is derived from an EMBL/GenBank/DDBJ whole genome shotgun (WGS) entry which is preliminary data.</text>
</comment>
<dbReference type="EC" id="3.1.1.45" evidence="3"/>
<evidence type="ECO:0000313" key="3">
    <source>
        <dbReference type="EMBL" id="MBB5756883.1"/>
    </source>
</evidence>